<dbReference type="Proteomes" id="UP000028933">
    <property type="component" value="Chromosome"/>
</dbReference>
<dbReference type="InterPro" id="IPR031815">
    <property type="entry name" value="DUF5074"/>
</dbReference>
<reference evidence="1" key="2">
    <citation type="journal article" date="2015" name="Genome Biol. Evol.">
        <title>Complete Genome Sequence and Transcriptomic Analysis of the Novel Pathogen Elizabethkingia anophelis in Response to Oxidative Stress.</title>
        <authorList>
            <person name="Li Y."/>
            <person name="Liu Y."/>
            <person name="Chew S.C."/>
            <person name="Tay M."/>
            <person name="Salido M.M."/>
            <person name="Teo J."/>
            <person name="Lauro F.M."/>
            <person name="Givskov M."/>
            <person name="Yang L."/>
        </authorList>
    </citation>
    <scope>NUCLEOTIDE SEQUENCE</scope>
    <source>
        <strain evidence="1">NUHP1</strain>
    </source>
</reference>
<dbReference type="STRING" id="1338011.BD94_0956"/>
<dbReference type="Pfam" id="PF16819">
    <property type="entry name" value="DUF5074"/>
    <property type="match status" value="1"/>
</dbReference>
<dbReference type="RefSeq" id="WP_024565325.1">
    <property type="nucleotide sequence ID" value="NZ_CP007547.1"/>
</dbReference>
<evidence type="ECO:0000313" key="1">
    <source>
        <dbReference type="EMBL" id="AIL44731.1"/>
    </source>
</evidence>
<evidence type="ECO:0000313" key="2">
    <source>
        <dbReference type="Proteomes" id="UP000028933"/>
    </source>
</evidence>
<sequence length="376" mass="42184">MKLKNLAFLLFVVFLTSCRGDQYIIQKETEEVTPPQQTEIKGFYLLNEGNMNSNKATLDYFDYAKGTYFRNIYAEANPNVVKELGDVGNDIKIYGNKMYVVVNASNKVEVLDARTVKKIKSITIENGRSLAFANGKAYVSSYAGPISVDPKAPLGKVMEIDTISLSVTREAVVGYQPEEMTVVKNKLYIANSGGYRVPNYDKTVSVIDLANFKETAKYDVAINLNKLKTDANGDLYITSRGDYQNISSNLFVVDSQTGAIKKTFNIPVNNFTIVNEKLYYFSNEFNYNTQKAVKSYGIIDLKTKEIISKKLFDSKYETEIETPYGIAVNPITEDLYITDAGNYVSTGSLYCFDKSGTFKWKTEGGNIPAHFAFLYK</sequence>
<dbReference type="PROSITE" id="PS51257">
    <property type="entry name" value="PROKAR_LIPOPROTEIN"/>
    <property type="match status" value="1"/>
</dbReference>
<dbReference type="PANTHER" id="PTHR47197:SF3">
    <property type="entry name" value="DIHYDRO-HEME D1 DEHYDROGENASE"/>
    <property type="match status" value="1"/>
</dbReference>
<dbReference type="AlphaFoldDB" id="A0A077EAW4"/>
<dbReference type="eggNOG" id="COG3391">
    <property type="taxonomic scope" value="Bacteria"/>
</dbReference>
<accession>A0A077EAW4</accession>
<evidence type="ECO:0008006" key="3">
    <source>
        <dbReference type="Google" id="ProtNLM"/>
    </source>
</evidence>
<dbReference type="Gene3D" id="2.130.10.10">
    <property type="entry name" value="YVTN repeat-like/Quinoprotein amine dehydrogenase"/>
    <property type="match status" value="1"/>
</dbReference>
<name>A0A077EAW4_9FLAO</name>
<dbReference type="InterPro" id="IPR051200">
    <property type="entry name" value="Host-pathogen_enzymatic-act"/>
</dbReference>
<protein>
    <recommendedName>
        <fullName evidence="3">Surface layer protein</fullName>
    </recommendedName>
</protein>
<dbReference type="InterPro" id="IPR015943">
    <property type="entry name" value="WD40/YVTN_repeat-like_dom_sf"/>
</dbReference>
<dbReference type="SUPFAM" id="SSF50998">
    <property type="entry name" value="Quinoprotein alcohol dehydrogenase-like"/>
    <property type="match status" value="1"/>
</dbReference>
<dbReference type="HOGENOM" id="CLU_035696_1_0_10"/>
<reference evidence="1" key="1">
    <citation type="journal article" date="2013" name="Lancet">
        <title>First case of E anophelis outbreak in an intensive-care unit.</title>
        <authorList>
            <person name="Teo J."/>
            <person name="Tan S.Y."/>
            <person name="Tay M."/>
            <person name="Ding Y."/>
            <person name="Kjelleberg S."/>
            <person name="Givskov M."/>
            <person name="Lin R.T."/>
            <person name="Yang L."/>
        </authorList>
    </citation>
    <scope>NUCLEOTIDE SEQUENCE [LARGE SCALE GENOMIC DNA]</scope>
    <source>
        <strain evidence="1">NUHP1</strain>
    </source>
</reference>
<organism evidence="1 2">
    <name type="scientific">Elizabethkingia anophelis NUHP1</name>
    <dbReference type="NCBI Taxonomy" id="1338011"/>
    <lineage>
        <taxon>Bacteria</taxon>
        <taxon>Pseudomonadati</taxon>
        <taxon>Bacteroidota</taxon>
        <taxon>Flavobacteriia</taxon>
        <taxon>Flavobacteriales</taxon>
        <taxon>Weeksellaceae</taxon>
        <taxon>Elizabethkingia</taxon>
    </lineage>
</organism>
<gene>
    <name evidence="1" type="ORF">BD94_0956</name>
</gene>
<dbReference type="InterPro" id="IPR011047">
    <property type="entry name" value="Quinoprotein_ADH-like_sf"/>
</dbReference>
<proteinExistence type="predicted"/>
<dbReference type="PANTHER" id="PTHR47197">
    <property type="entry name" value="PROTEIN NIRF"/>
    <property type="match status" value="1"/>
</dbReference>
<dbReference type="KEGG" id="eao:BD94_0956"/>
<dbReference type="EMBL" id="CP007547">
    <property type="protein sequence ID" value="AIL44731.1"/>
    <property type="molecule type" value="Genomic_DNA"/>
</dbReference>